<keyword evidence="14" id="KW-0961">Cell wall biogenesis/degradation</keyword>
<keyword evidence="7 14" id="KW-0378">Hydrolase</keyword>
<dbReference type="GO" id="GO:0050380">
    <property type="term" value="F:undecaprenyl-diphosphatase activity"/>
    <property type="evidence" value="ECO:0007669"/>
    <property type="project" value="UniProtKB-UniRule"/>
</dbReference>
<dbReference type="RefSeq" id="WP_146884504.1">
    <property type="nucleotide sequence ID" value="NZ_BJXB01000009.1"/>
</dbReference>
<comment type="caution">
    <text evidence="15">The sequence shown here is derived from an EMBL/GenBank/DDBJ whole genome shotgun (WGS) entry which is preliminary data.</text>
</comment>
<evidence type="ECO:0000256" key="13">
    <source>
        <dbReference type="ARBA" id="ARBA00047594"/>
    </source>
</evidence>
<keyword evidence="6 14" id="KW-0812">Transmembrane</keyword>
<evidence type="ECO:0000256" key="6">
    <source>
        <dbReference type="ARBA" id="ARBA00022692"/>
    </source>
</evidence>
<keyword evidence="9 14" id="KW-0472">Membrane</keyword>
<evidence type="ECO:0000256" key="2">
    <source>
        <dbReference type="ARBA" id="ARBA00010621"/>
    </source>
</evidence>
<evidence type="ECO:0000256" key="5">
    <source>
        <dbReference type="ARBA" id="ARBA00022475"/>
    </source>
</evidence>
<evidence type="ECO:0000256" key="4">
    <source>
        <dbReference type="ARBA" id="ARBA00021581"/>
    </source>
</evidence>
<evidence type="ECO:0000256" key="8">
    <source>
        <dbReference type="ARBA" id="ARBA00022989"/>
    </source>
</evidence>
<evidence type="ECO:0000256" key="7">
    <source>
        <dbReference type="ARBA" id="ARBA00022801"/>
    </source>
</evidence>
<dbReference type="HAMAP" id="MF_01006">
    <property type="entry name" value="Undec_diphosphatase"/>
    <property type="match status" value="1"/>
</dbReference>
<dbReference type="PANTHER" id="PTHR30622:SF3">
    <property type="entry name" value="UNDECAPRENYL-DIPHOSPHATASE"/>
    <property type="match status" value="1"/>
</dbReference>
<dbReference type="AlphaFoldDB" id="A0A511N1D8"/>
<dbReference type="PANTHER" id="PTHR30622">
    <property type="entry name" value="UNDECAPRENYL-DIPHOSPHATASE"/>
    <property type="match status" value="1"/>
</dbReference>
<reference evidence="15 16" key="1">
    <citation type="submission" date="2019-07" db="EMBL/GenBank/DDBJ databases">
        <title>Whole genome shotgun sequence of Deinococcus cellulosilyticus NBRC 106333.</title>
        <authorList>
            <person name="Hosoyama A."/>
            <person name="Uohara A."/>
            <person name="Ohji S."/>
            <person name="Ichikawa N."/>
        </authorList>
    </citation>
    <scope>NUCLEOTIDE SEQUENCE [LARGE SCALE GENOMIC DNA]</scope>
    <source>
        <strain evidence="15 16">NBRC 106333</strain>
    </source>
</reference>
<dbReference type="GO" id="GO:0009252">
    <property type="term" value="P:peptidoglycan biosynthetic process"/>
    <property type="evidence" value="ECO:0007669"/>
    <property type="project" value="UniProtKB-KW"/>
</dbReference>
<organism evidence="15 16">
    <name type="scientific">Deinococcus cellulosilyticus (strain DSM 18568 / NBRC 106333 / KACC 11606 / 5516J-15)</name>
    <dbReference type="NCBI Taxonomy" id="1223518"/>
    <lineage>
        <taxon>Bacteria</taxon>
        <taxon>Thermotogati</taxon>
        <taxon>Deinococcota</taxon>
        <taxon>Deinococci</taxon>
        <taxon>Deinococcales</taxon>
        <taxon>Deinococcaceae</taxon>
        <taxon>Deinococcus</taxon>
    </lineage>
</organism>
<feature type="transmembrane region" description="Helical" evidence="14">
    <location>
        <begin position="246"/>
        <end position="263"/>
    </location>
</feature>
<feature type="transmembrane region" description="Helical" evidence="14">
    <location>
        <begin position="183"/>
        <end position="201"/>
    </location>
</feature>
<evidence type="ECO:0000256" key="11">
    <source>
        <dbReference type="ARBA" id="ARBA00032707"/>
    </source>
</evidence>
<evidence type="ECO:0000256" key="12">
    <source>
        <dbReference type="ARBA" id="ARBA00032932"/>
    </source>
</evidence>
<keyword evidence="14" id="KW-0573">Peptidoglycan synthesis</keyword>
<evidence type="ECO:0000256" key="3">
    <source>
        <dbReference type="ARBA" id="ARBA00012374"/>
    </source>
</evidence>
<dbReference type="InterPro" id="IPR003824">
    <property type="entry name" value="UppP"/>
</dbReference>
<feature type="transmembrane region" description="Helical" evidence="14">
    <location>
        <begin position="79"/>
        <end position="97"/>
    </location>
</feature>
<evidence type="ECO:0000256" key="9">
    <source>
        <dbReference type="ARBA" id="ARBA00023136"/>
    </source>
</evidence>
<sequence length="325" mass="34857">MLNSVNLLIVGVVEGITEFLPISSTGHLIVTADLMHFKSSKLFEILIQLGGVLAVLVFYSKDLLGQARHITTSRDTQRFWLTILVAALPAGVLALLLKNTIEAHFFNATVVAVSLIIGGVVMLVVERLPHRQTTHEATKVTLRQAVTVGLFQVFPLIPGVSRSASTIVGGLLSGMGRSAATGFSFYLSIPVLGAASLLSLVKDLQGTGPQEATTIFVGLGVAFGVALLSIGWFLKFIARHNFQGFALYRIFAGAAILLLVHSGSSPTHRDEAQGHPRKPGMWAEVPDDGERFPGCVSGSPWMPQPDCDTTRTGFTLFDAPQKDRV</sequence>
<comment type="function">
    <text evidence="14">Catalyzes the dephosphorylation of undecaprenyl diphosphate (UPP). Confers resistance to bacitracin.</text>
</comment>
<evidence type="ECO:0000313" key="16">
    <source>
        <dbReference type="Proteomes" id="UP000321306"/>
    </source>
</evidence>
<dbReference type="Proteomes" id="UP000321306">
    <property type="component" value="Unassembled WGS sequence"/>
</dbReference>
<dbReference type="EMBL" id="BJXB01000009">
    <property type="protein sequence ID" value="GEM46695.1"/>
    <property type="molecule type" value="Genomic_DNA"/>
</dbReference>
<name>A0A511N1D8_DEIC1</name>
<gene>
    <name evidence="14 15" type="primary">uppP</name>
    <name evidence="15" type="ORF">DC3_23300</name>
</gene>
<dbReference type="EC" id="3.6.1.27" evidence="3 14"/>
<evidence type="ECO:0000256" key="1">
    <source>
        <dbReference type="ARBA" id="ARBA00004651"/>
    </source>
</evidence>
<comment type="subcellular location">
    <subcellularLocation>
        <location evidence="1 14">Cell membrane</location>
        <topology evidence="1 14">Multi-pass membrane protein</topology>
    </subcellularLocation>
</comment>
<evidence type="ECO:0000313" key="15">
    <source>
        <dbReference type="EMBL" id="GEM46695.1"/>
    </source>
</evidence>
<comment type="similarity">
    <text evidence="2 14">Belongs to the UppP family.</text>
</comment>
<accession>A0A511N1D8</accession>
<dbReference type="Pfam" id="PF02673">
    <property type="entry name" value="BacA"/>
    <property type="match status" value="1"/>
</dbReference>
<evidence type="ECO:0000256" key="14">
    <source>
        <dbReference type="HAMAP-Rule" id="MF_01006"/>
    </source>
</evidence>
<dbReference type="NCBIfam" id="NF001390">
    <property type="entry name" value="PRK00281.1-4"/>
    <property type="match status" value="1"/>
</dbReference>
<dbReference type="GO" id="GO:0046677">
    <property type="term" value="P:response to antibiotic"/>
    <property type="evidence" value="ECO:0007669"/>
    <property type="project" value="UniProtKB-UniRule"/>
</dbReference>
<proteinExistence type="inferred from homology"/>
<dbReference type="OrthoDB" id="9808289at2"/>
<protein>
    <recommendedName>
        <fullName evidence="4 14">Undecaprenyl-diphosphatase</fullName>
        <ecNumber evidence="3 14">3.6.1.27</ecNumber>
    </recommendedName>
    <alternativeName>
        <fullName evidence="12 14">Bacitracin resistance protein</fullName>
    </alternativeName>
    <alternativeName>
        <fullName evidence="11 14">Undecaprenyl pyrophosphate phosphatase</fullName>
    </alternativeName>
</protein>
<evidence type="ECO:0000256" key="10">
    <source>
        <dbReference type="ARBA" id="ARBA00023251"/>
    </source>
</evidence>
<dbReference type="GO" id="GO:0071555">
    <property type="term" value="P:cell wall organization"/>
    <property type="evidence" value="ECO:0007669"/>
    <property type="project" value="UniProtKB-KW"/>
</dbReference>
<keyword evidence="8 14" id="KW-1133">Transmembrane helix</keyword>
<comment type="miscellaneous">
    <text evidence="14">Bacitracin is thought to be involved in the inhibition of peptidoglycan synthesis by sequestering undecaprenyl diphosphate, thereby reducing the pool of lipid carrier available.</text>
</comment>
<dbReference type="NCBIfam" id="NF001389">
    <property type="entry name" value="PRK00281.1-2"/>
    <property type="match status" value="1"/>
</dbReference>
<keyword evidence="14" id="KW-0133">Cell shape</keyword>
<feature type="transmembrane region" description="Helical" evidence="14">
    <location>
        <begin position="7"/>
        <end position="30"/>
    </location>
</feature>
<feature type="transmembrane region" description="Helical" evidence="14">
    <location>
        <begin position="213"/>
        <end position="234"/>
    </location>
</feature>
<feature type="transmembrane region" description="Helical" evidence="14">
    <location>
        <begin position="103"/>
        <end position="125"/>
    </location>
</feature>
<keyword evidence="5 14" id="KW-1003">Cell membrane</keyword>
<dbReference type="GO" id="GO:0005886">
    <property type="term" value="C:plasma membrane"/>
    <property type="evidence" value="ECO:0007669"/>
    <property type="project" value="UniProtKB-SubCell"/>
</dbReference>
<comment type="catalytic activity">
    <reaction evidence="13 14">
        <text>di-trans,octa-cis-undecaprenyl diphosphate + H2O = di-trans,octa-cis-undecaprenyl phosphate + phosphate + H(+)</text>
        <dbReference type="Rhea" id="RHEA:28094"/>
        <dbReference type="ChEBI" id="CHEBI:15377"/>
        <dbReference type="ChEBI" id="CHEBI:15378"/>
        <dbReference type="ChEBI" id="CHEBI:43474"/>
        <dbReference type="ChEBI" id="CHEBI:58405"/>
        <dbReference type="ChEBI" id="CHEBI:60392"/>
        <dbReference type="EC" id="3.6.1.27"/>
    </reaction>
</comment>
<keyword evidence="16" id="KW-1185">Reference proteome</keyword>
<keyword evidence="10 14" id="KW-0046">Antibiotic resistance</keyword>
<feature type="transmembrane region" description="Helical" evidence="14">
    <location>
        <begin position="42"/>
        <end position="59"/>
    </location>
</feature>
<dbReference type="GO" id="GO:0008360">
    <property type="term" value="P:regulation of cell shape"/>
    <property type="evidence" value="ECO:0007669"/>
    <property type="project" value="UniProtKB-KW"/>
</dbReference>